<dbReference type="GO" id="GO:0006950">
    <property type="term" value="P:response to stress"/>
    <property type="evidence" value="ECO:0007669"/>
    <property type="project" value="TreeGrafter"/>
</dbReference>
<dbReference type="PANTHER" id="PTHR33164:SF99">
    <property type="entry name" value="MARR FAMILY REGULATORY PROTEIN"/>
    <property type="match status" value="1"/>
</dbReference>
<evidence type="ECO:0000259" key="1">
    <source>
        <dbReference type="PROSITE" id="PS50995"/>
    </source>
</evidence>
<keyword evidence="3" id="KW-1185">Reference proteome</keyword>
<dbReference type="Pfam" id="PF12802">
    <property type="entry name" value="MarR_2"/>
    <property type="match status" value="1"/>
</dbReference>
<comment type="caution">
    <text evidence="2">The sequence shown here is derived from an EMBL/GenBank/DDBJ whole genome shotgun (WGS) entry which is preliminary data.</text>
</comment>
<dbReference type="RefSeq" id="WP_133801243.1">
    <property type="nucleotide sequence ID" value="NZ_SNWQ01000008.1"/>
</dbReference>
<organism evidence="2 3">
    <name type="scientific">Kribbella caucasensis</name>
    <dbReference type="NCBI Taxonomy" id="2512215"/>
    <lineage>
        <taxon>Bacteria</taxon>
        <taxon>Bacillati</taxon>
        <taxon>Actinomycetota</taxon>
        <taxon>Actinomycetes</taxon>
        <taxon>Propionibacteriales</taxon>
        <taxon>Kribbellaceae</taxon>
        <taxon>Kribbella</taxon>
    </lineage>
</organism>
<dbReference type="Gene3D" id="1.10.10.10">
    <property type="entry name" value="Winged helix-like DNA-binding domain superfamily/Winged helix DNA-binding domain"/>
    <property type="match status" value="1"/>
</dbReference>
<feature type="domain" description="HTH marR-type" evidence="1">
    <location>
        <begin position="18"/>
        <end position="150"/>
    </location>
</feature>
<dbReference type="PANTHER" id="PTHR33164">
    <property type="entry name" value="TRANSCRIPTIONAL REGULATOR, MARR FAMILY"/>
    <property type="match status" value="1"/>
</dbReference>
<dbReference type="OrthoDB" id="3526267at2"/>
<dbReference type="SMART" id="SM00347">
    <property type="entry name" value="HTH_MARR"/>
    <property type="match status" value="1"/>
</dbReference>
<dbReference type="GO" id="GO:0003677">
    <property type="term" value="F:DNA binding"/>
    <property type="evidence" value="ECO:0007669"/>
    <property type="project" value="UniProtKB-KW"/>
</dbReference>
<dbReference type="AlphaFoldDB" id="A0A4V3C9Y0"/>
<dbReference type="GO" id="GO:0003700">
    <property type="term" value="F:DNA-binding transcription factor activity"/>
    <property type="evidence" value="ECO:0007669"/>
    <property type="project" value="InterPro"/>
</dbReference>
<dbReference type="SUPFAM" id="SSF46785">
    <property type="entry name" value="Winged helix' DNA-binding domain"/>
    <property type="match status" value="1"/>
</dbReference>
<sequence length="173" mass="19169">MGTEEEPRWLDDEEWPAWVALASMLVRLNSALDAQLQRDAGMSHFEYGVLAALSEVPERTLRMSSLAMLSDGSLPRLSQVVGRLEKRGWVRRTPDPTDGRYTLAILTDDGWAKLVDTAPGHVGAVRQYVFDSLTRAQVRQLTNIGNRVAQAIDPGAPCPTELRSRSADSQPLR</sequence>
<protein>
    <submittedName>
        <fullName evidence="2">DNA-binding MarR family transcriptional regulator</fullName>
    </submittedName>
</protein>
<reference evidence="2 3" key="1">
    <citation type="submission" date="2019-03" db="EMBL/GenBank/DDBJ databases">
        <title>Genomic Encyclopedia of Type Strains, Phase III (KMG-III): the genomes of soil and plant-associated and newly described type strains.</title>
        <authorList>
            <person name="Whitman W."/>
        </authorList>
    </citation>
    <scope>NUCLEOTIDE SEQUENCE [LARGE SCALE GENOMIC DNA]</scope>
    <source>
        <strain evidence="2 3">VKM Ac-2527</strain>
    </source>
</reference>
<dbReference type="InterPro" id="IPR036388">
    <property type="entry name" value="WH-like_DNA-bd_sf"/>
</dbReference>
<dbReference type="InterPro" id="IPR036390">
    <property type="entry name" value="WH_DNA-bd_sf"/>
</dbReference>
<evidence type="ECO:0000313" key="3">
    <source>
        <dbReference type="Proteomes" id="UP000295388"/>
    </source>
</evidence>
<accession>A0A4V3C9Y0</accession>
<dbReference type="InterPro" id="IPR000835">
    <property type="entry name" value="HTH_MarR-typ"/>
</dbReference>
<dbReference type="Proteomes" id="UP000295388">
    <property type="component" value="Unassembled WGS sequence"/>
</dbReference>
<keyword evidence="2" id="KW-0238">DNA-binding</keyword>
<dbReference type="EMBL" id="SNWQ01000008">
    <property type="protein sequence ID" value="TDO47797.1"/>
    <property type="molecule type" value="Genomic_DNA"/>
</dbReference>
<gene>
    <name evidence="2" type="ORF">EV643_108111</name>
</gene>
<proteinExistence type="predicted"/>
<name>A0A4V3C9Y0_9ACTN</name>
<evidence type="ECO:0000313" key="2">
    <source>
        <dbReference type="EMBL" id="TDO47797.1"/>
    </source>
</evidence>
<dbReference type="InterPro" id="IPR039422">
    <property type="entry name" value="MarR/SlyA-like"/>
</dbReference>
<dbReference type="PROSITE" id="PS50995">
    <property type="entry name" value="HTH_MARR_2"/>
    <property type="match status" value="1"/>
</dbReference>